<sequence length="71" mass="7782">MKKTTPQPEVSRACCVSGSESKEAASNTTYFPTDELGNLSDQLEVVERVGPDKHLTFLGFTFKRFTGGQNP</sequence>
<name>A0A1J8QFC6_9AGAM</name>
<gene>
    <name evidence="1" type="ORF">AZE42_11680</name>
</gene>
<dbReference type="AlphaFoldDB" id="A0A1J8QFC6"/>
<evidence type="ECO:0000313" key="1">
    <source>
        <dbReference type="EMBL" id="OJA18651.1"/>
    </source>
</evidence>
<evidence type="ECO:0000313" key="2">
    <source>
        <dbReference type="Proteomes" id="UP000183567"/>
    </source>
</evidence>
<organism evidence="1 2">
    <name type="scientific">Rhizopogon vesiculosus</name>
    <dbReference type="NCBI Taxonomy" id="180088"/>
    <lineage>
        <taxon>Eukaryota</taxon>
        <taxon>Fungi</taxon>
        <taxon>Dikarya</taxon>
        <taxon>Basidiomycota</taxon>
        <taxon>Agaricomycotina</taxon>
        <taxon>Agaricomycetes</taxon>
        <taxon>Agaricomycetidae</taxon>
        <taxon>Boletales</taxon>
        <taxon>Suillineae</taxon>
        <taxon>Rhizopogonaceae</taxon>
        <taxon>Rhizopogon</taxon>
    </lineage>
</organism>
<comment type="caution">
    <text evidence="1">The sequence shown here is derived from an EMBL/GenBank/DDBJ whole genome shotgun (WGS) entry which is preliminary data.</text>
</comment>
<protein>
    <submittedName>
        <fullName evidence="1">Uncharacterized protein</fullName>
    </submittedName>
</protein>
<reference evidence="1 2" key="1">
    <citation type="submission" date="2016-03" db="EMBL/GenBank/DDBJ databases">
        <title>Comparative genomics of the ectomycorrhizal sister species Rhizopogon vinicolor and Rhizopogon vesiculosus (Basidiomycota: Boletales) reveals a divergence of the mating type B locus.</title>
        <authorList>
            <person name="Mujic A.B."/>
            <person name="Kuo A."/>
            <person name="Tritt A."/>
            <person name="Lipzen A."/>
            <person name="Chen C."/>
            <person name="Johnson J."/>
            <person name="Sharma A."/>
            <person name="Barry K."/>
            <person name="Grigoriev I.V."/>
            <person name="Spatafora J.W."/>
        </authorList>
    </citation>
    <scope>NUCLEOTIDE SEQUENCE [LARGE SCALE GENOMIC DNA]</scope>
    <source>
        <strain evidence="1 2">AM-OR11-056</strain>
    </source>
</reference>
<dbReference type="STRING" id="180088.A0A1J8QFC6"/>
<keyword evidence="2" id="KW-1185">Reference proteome</keyword>
<dbReference type="Proteomes" id="UP000183567">
    <property type="component" value="Unassembled WGS sequence"/>
</dbReference>
<dbReference type="EMBL" id="LVVM01001388">
    <property type="protein sequence ID" value="OJA18651.1"/>
    <property type="molecule type" value="Genomic_DNA"/>
</dbReference>
<proteinExistence type="predicted"/>
<accession>A0A1J8QFC6</accession>